<dbReference type="Gene3D" id="3.40.50.850">
    <property type="entry name" value="Isochorismatase-like"/>
    <property type="match status" value="1"/>
</dbReference>
<dbReference type="InterPro" id="IPR036380">
    <property type="entry name" value="Isochorismatase-like_sf"/>
</dbReference>
<dbReference type="PANTHER" id="PTHR43540:SF1">
    <property type="entry name" value="ISOCHORISMATASE HYDROLASE"/>
    <property type="match status" value="1"/>
</dbReference>
<dbReference type="InterPro" id="IPR000868">
    <property type="entry name" value="Isochorismatase-like_dom"/>
</dbReference>
<organism evidence="3 4">
    <name type="scientific">Cereibacter changlensis</name>
    <dbReference type="NCBI Taxonomy" id="402884"/>
    <lineage>
        <taxon>Bacteria</taxon>
        <taxon>Pseudomonadati</taxon>
        <taxon>Pseudomonadota</taxon>
        <taxon>Alphaproteobacteria</taxon>
        <taxon>Rhodobacterales</taxon>
        <taxon>Paracoccaceae</taxon>
        <taxon>Cereibacter</taxon>
    </lineage>
</organism>
<keyword evidence="1 3" id="KW-0378">Hydrolase</keyword>
<comment type="caution">
    <text evidence="3">The sequence shown here is derived from an EMBL/GenBank/DDBJ whole genome shotgun (WGS) entry which is preliminary data.</text>
</comment>
<evidence type="ECO:0000313" key="3">
    <source>
        <dbReference type="EMBL" id="TKA94757.1"/>
    </source>
</evidence>
<dbReference type="AlphaFoldDB" id="A0A4V5NL90"/>
<proteinExistence type="predicted"/>
<evidence type="ECO:0000313" key="4">
    <source>
        <dbReference type="Proteomes" id="UP000306340"/>
    </source>
</evidence>
<evidence type="ECO:0000259" key="2">
    <source>
        <dbReference type="Pfam" id="PF00857"/>
    </source>
</evidence>
<dbReference type="EMBL" id="SWAU01000287">
    <property type="protein sequence ID" value="TKA94757.1"/>
    <property type="molecule type" value="Genomic_DNA"/>
</dbReference>
<dbReference type="RefSeq" id="WP_136794160.1">
    <property type="nucleotide sequence ID" value="NZ_SWAU01000287.1"/>
</dbReference>
<dbReference type="PANTHER" id="PTHR43540">
    <property type="entry name" value="PEROXYUREIDOACRYLATE/UREIDOACRYLATE AMIDOHYDROLASE-RELATED"/>
    <property type="match status" value="1"/>
</dbReference>
<dbReference type="InterPro" id="IPR050272">
    <property type="entry name" value="Isochorismatase-like_hydrls"/>
</dbReference>
<dbReference type="GO" id="GO:0016787">
    <property type="term" value="F:hydrolase activity"/>
    <property type="evidence" value="ECO:0007669"/>
    <property type="project" value="UniProtKB-KW"/>
</dbReference>
<dbReference type="Pfam" id="PF00857">
    <property type="entry name" value="Isochorismatase"/>
    <property type="match status" value="1"/>
</dbReference>
<accession>A0A4V5NL90</accession>
<reference evidence="3 4" key="1">
    <citation type="submission" date="2019-04" db="EMBL/GenBank/DDBJ databases">
        <title>Crypto-aerobic microbial life in anoxic (sulfidic) marine sediments.</title>
        <authorList>
            <person name="Bhattacharya S."/>
            <person name="Roy C."/>
            <person name="Mondal N."/>
            <person name="Sarkar J."/>
            <person name="Mandal S."/>
            <person name="Rameez M.J."/>
            <person name="Ghosh W."/>
        </authorList>
    </citation>
    <scope>NUCLEOTIDE SEQUENCE [LARGE SCALE GENOMIC DNA]</scope>
    <source>
        <strain evidence="3 4">SBBC</strain>
    </source>
</reference>
<feature type="domain" description="Isochorismatase-like" evidence="2">
    <location>
        <begin position="4"/>
        <end position="144"/>
    </location>
</feature>
<name>A0A4V5NL90_9RHOB</name>
<evidence type="ECO:0000256" key="1">
    <source>
        <dbReference type="ARBA" id="ARBA00022801"/>
    </source>
</evidence>
<dbReference type="CDD" id="cd01014">
    <property type="entry name" value="nicotinamidase_related"/>
    <property type="match status" value="1"/>
</dbReference>
<protein>
    <submittedName>
        <fullName evidence="3">Cysteine hydrolase</fullName>
    </submittedName>
</protein>
<gene>
    <name evidence="3" type="ORF">FAZ78_20550</name>
</gene>
<dbReference type="Proteomes" id="UP000306340">
    <property type="component" value="Unassembled WGS sequence"/>
</dbReference>
<dbReference type="SUPFAM" id="SSF52499">
    <property type="entry name" value="Isochorismatase-like hydrolases"/>
    <property type="match status" value="1"/>
</dbReference>
<sequence>MTKTALLVIDMQMDMAFRIAEGQPHTGPDVPGRIAELLQLFRETGRPVLHVHHSEPEPGSPFHPDMPGAAPMPCALPQFHEPVFRKTTSSAFPSTDLEAHLRANGIDRLVICGAVAAFCVNSTTRSASDLGFSVIVVEDAVLGFGLPDRAGGMIPPETVLAVTLSALDLDFARVLPTARIAEALQPA</sequence>